<comment type="caution">
    <text evidence="3">The sequence shown here is derived from an EMBL/GenBank/DDBJ whole genome shotgun (WGS) entry which is preliminary data.</text>
</comment>
<accession>A0A177T9A5</accession>
<evidence type="ECO:0000313" key="4">
    <source>
        <dbReference type="Proteomes" id="UP000077521"/>
    </source>
</evidence>
<evidence type="ECO:0000256" key="2">
    <source>
        <dbReference type="SAM" id="MobiDB-lite"/>
    </source>
</evidence>
<dbReference type="AlphaFoldDB" id="A0A177T9A5"/>
<protein>
    <submittedName>
        <fullName evidence="3">Uncharacterized protein</fullName>
    </submittedName>
</protein>
<evidence type="ECO:0000256" key="1">
    <source>
        <dbReference type="SAM" id="Coils"/>
    </source>
</evidence>
<feature type="region of interest" description="Disordered" evidence="2">
    <location>
        <begin position="450"/>
        <end position="510"/>
    </location>
</feature>
<feature type="compositionally biased region" description="Low complexity" evidence="2">
    <location>
        <begin position="467"/>
        <end position="481"/>
    </location>
</feature>
<keyword evidence="4" id="KW-1185">Reference proteome</keyword>
<organism evidence="3 4">
    <name type="scientific">Tilletia indica</name>
    <dbReference type="NCBI Taxonomy" id="43049"/>
    <lineage>
        <taxon>Eukaryota</taxon>
        <taxon>Fungi</taxon>
        <taxon>Dikarya</taxon>
        <taxon>Basidiomycota</taxon>
        <taxon>Ustilaginomycotina</taxon>
        <taxon>Exobasidiomycetes</taxon>
        <taxon>Tilletiales</taxon>
        <taxon>Tilletiaceae</taxon>
        <taxon>Tilletia</taxon>
    </lineage>
</organism>
<keyword evidence="1" id="KW-0175">Coiled coil</keyword>
<feature type="compositionally biased region" description="Pro residues" evidence="2">
    <location>
        <begin position="482"/>
        <end position="494"/>
    </location>
</feature>
<proteinExistence type="predicted"/>
<feature type="compositionally biased region" description="Low complexity" evidence="2">
    <location>
        <begin position="568"/>
        <end position="596"/>
    </location>
</feature>
<reference evidence="3" key="1">
    <citation type="submission" date="2016-04" db="EMBL/GenBank/DDBJ databases">
        <authorList>
            <person name="Nguyen H.D."/>
            <person name="Samba Siva P."/>
            <person name="Cullis J."/>
            <person name="Levesque C.A."/>
            <person name="Hambleton S."/>
        </authorList>
    </citation>
    <scope>NUCLEOTIDE SEQUENCE</scope>
    <source>
        <strain evidence="3">DAOMC 236416</strain>
    </source>
</reference>
<evidence type="ECO:0000313" key="3">
    <source>
        <dbReference type="EMBL" id="KAE8254119.1"/>
    </source>
</evidence>
<feature type="coiled-coil region" evidence="1">
    <location>
        <begin position="252"/>
        <end position="300"/>
    </location>
</feature>
<sequence>MDGSPAARDLQFDHPFLFTRQACPFPSSRSAPASPQATYPSLPRLPAPLVPPPSAPLLLEPAHTLYPVQGLDRSRHSNGELRYFNQVAEPLFRIFRAEYQRAFEDLHPRHRLDQLFDALFDYVRAEFREYEIHKSRLTLNWHQQQQLRRDLRNGHKPDLVFKFFIGYWNFLYNKIKLFHDCQRSHEASIKSLIKFNRQLEREVKLLRDSYRSARDRADSTHRQLTELDGSIKAVQDKGKQDAEQTRVTQLQLERSISDCEGFQSRITALEEELGISRVDCEHKQDRIVHLEQRLADLQLVGLTPSDTQHLQSFSQQESQLRVSDLERQLIRSRSLNRKLLDDVELADYSDLQKRVAEQESTIAGLIDRTTQDAQLIDQLREQLLSAGASNVPLASQEALLATVRAEARVLGQQLAEARGRERVLTRLVIPQEDVLDEDTFEEGQVVAYDSEPDSASAASHAPNLRFSSPPATSPPAFVATPSAPPPFAPSPASPRSPNLSPAQSVEPDQLTEQNLSLQADPGLISGPALPSRSRSAFATDPVFGPFPGVSGTGALGAGAGTAVLRRSTPTASTLSGSLSGSTASQSTSGSSGSKGTITLDILERRQQARRERALAANRKA</sequence>
<dbReference type="Proteomes" id="UP000077521">
    <property type="component" value="Unassembled WGS sequence"/>
</dbReference>
<gene>
    <name evidence="3" type="ORF">A4X13_0g3536</name>
</gene>
<dbReference type="EMBL" id="LWDF02000202">
    <property type="protein sequence ID" value="KAE8254119.1"/>
    <property type="molecule type" value="Genomic_DNA"/>
</dbReference>
<name>A0A177T9A5_9BASI</name>
<feature type="region of interest" description="Disordered" evidence="2">
    <location>
        <begin position="568"/>
        <end position="599"/>
    </location>
</feature>
<reference evidence="3" key="2">
    <citation type="journal article" date="2019" name="IMA Fungus">
        <title>Genome sequencing and comparison of five Tilletia species to identify candidate genes for the detection of regulated species infecting wheat.</title>
        <authorList>
            <person name="Nguyen H.D.T."/>
            <person name="Sultana T."/>
            <person name="Kesanakurti P."/>
            <person name="Hambleton S."/>
        </authorList>
    </citation>
    <scope>NUCLEOTIDE SEQUENCE</scope>
    <source>
        <strain evidence="3">DAOMC 236416</strain>
    </source>
</reference>